<dbReference type="PROSITE" id="PS51352">
    <property type="entry name" value="THIOREDOXIN_2"/>
    <property type="match status" value="1"/>
</dbReference>
<dbReference type="InterPro" id="IPR017937">
    <property type="entry name" value="Thioredoxin_CS"/>
</dbReference>
<reference evidence="10" key="1">
    <citation type="submission" date="2017-04" db="EMBL/GenBank/DDBJ databases">
        <authorList>
            <person name="Varghese N."/>
            <person name="Submissions S."/>
        </authorList>
    </citation>
    <scope>NUCLEOTIDE SEQUENCE [LARGE SCALE GENOMIC DNA]</scope>
    <source>
        <strain evidence="10">DSM 16512</strain>
    </source>
</reference>
<evidence type="ECO:0000256" key="5">
    <source>
        <dbReference type="ARBA" id="ARBA00023157"/>
    </source>
</evidence>
<keyword evidence="5" id="KW-1015">Disulfide bond</keyword>
<dbReference type="CDD" id="cd02947">
    <property type="entry name" value="TRX_family"/>
    <property type="match status" value="1"/>
</dbReference>
<accession>A0A1W1WW83</accession>
<dbReference type="InterPro" id="IPR005746">
    <property type="entry name" value="Thioredoxin"/>
</dbReference>
<evidence type="ECO:0000259" key="8">
    <source>
        <dbReference type="PROSITE" id="PS51352"/>
    </source>
</evidence>
<dbReference type="PANTHER" id="PTHR45663">
    <property type="entry name" value="GEO12009P1"/>
    <property type="match status" value="1"/>
</dbReference>
<proteinExistence type="inferred from homology"/>
<dbReference type="NCBIfam" id="TIGR01068">
    <property type="entry name" value="thioredoxin"/>
    <property type="match status" value="1"/>
</dbReference>
<evidence type="ECO:0000256" key="6">
    <source>
        <dbReference type="ARBA" id="ARBA00023284"/>
    </source>
</evidence>
<dbReference type="NCBIfam" id="NF008229">
    <property type="entry name" value="PRK10996.1"/>
    <property type="match status" value="1"/>
</dbReference>
<dbReference type="InterPro" id="IPR036249">
    <property type="entry name" value="Thioredoxin-like_sf"/>
</dbReference>
<dbReference type="InterPro" id="IPR049299">
    <property type="entry name" value="Thio2_N"/>
</dbReference>
<evidence type="ECO:0000256" key="3">
    <source>
        <dbReference type="ARBA" id="ARBA00022723"/>
    </source>
</evidence>
<dbReference type="InterPro" id="IPR013766">
    <property type="entry name" value="Thioredoxin_domain"/>
</dbReference>
<evidence type="ECO:0000256" key="4">
    <source>
        <dbReference type="ARBA" id="ARBA00022982"/>
    </source>
</evidence>
<protein>
    <recommendedName>
        <fullName evidence="7">Thioredoxin</fullName>
    </recommendedName>
</protein>
<organism evidence="9 10">
    <name type="scientific">Nitratiruptor tergarcus DSM 16512</name>
    <dbReference type="NCBI Taxonomy" id="1069081"/>
    <lineage>
        <taxon>Bacteria</taxon>
        <taxon>Pseudomonadati</taxon>
        <taxon>Campylobacterota</taxon>
        <taxon>Epsilonproteobacteria</taxon>
        <taxon>Nautiliales</taxon>
        <taxon>Nitratiruptoraceae</taxon>
        <taxon>Nitratiruptor</taxon>
    </lineage>
</organism>
<dbReference type="AlphaFoldDB" id="A0A1W1WW83"/>
<dbReference type="RefSeq" id="WP_197685335.1">
    <property type="nucleotide sequence ID" value="NZ_AP026671.1"/>
</dbReference>
<dbReference type="GO" id="GO:0046872">
    <property type="term" value="F:metal ion binding"/>
    <property type="evidence" value="ECO:0007669"/>
    <property type="project" value="UniProtKB-KW"/>
</dbReference>
<evidence type="ECO:0000256" key="2">
    <source>
        <dbReference type="ARBA" id="ARBA00022448"/>
    </source>
</evidence>
<dbReference type="GO" id="GO:0005737">
    <property type="term" value="C:cytoplasm"/>
    <property type="evidence" value="ECO:0007669"/>
    <property type="project" value="TreeGrafter"/>
</dbReference>
<keyword evidence="6" id="KW-0676">Redox-active center</keyword>
<gene>
    <name evidence="9" type="ORF">SAMN05660197_1833</name>
</gene>
<dbReference type="FunFam" id="3.40.30.10:FF:000001">
    <property type="entry name" value="Thioredoxin"/>
    <property type="match status" value="1"/>
</dbReference>
<keyword evidence="10" id="KW-1185">Reference proteome</keyword>
<dbReference type="PROSITE" id="PS00194">
    <property type="entry name" value="THIOREDOXIN_1"/>
    <property type="match status" value="1"/>
</dbReference>
<dbReference type="Proteomes" id="UP000192602">
    <property type="component" value="Unassembled WGS sequence"/>
</dbReference>
<dbReference type="Pfam" id="PF00085">
    <property type="entry name" value="Thioredoxin"/>
    <property type="match status" value="1"/>
</dbReference>
<dbReference type="PRINTS" id="PR00421">
    <property type="entry name" value="THIOREDOXIN"/>
</dbReference>
<evidence type="ECO:0000313" key="10">
    <source>
        <dbReference type="Proteomes" id="UP000192602"/>
    </source>
</evidence>
<dbReference type="EMBL" id="FWWZ01000001">
    <property type="protein sequence ID" value="SMC10003.1"/>
    <property type="molecule type" value="Genomic_DNA"/>
</dbReference>
<keyword evidence="2" id="KW-0813">Transport</keyword>
<evidence type="ECO:0000313" key="9">
    <source>
        <dbReference type="EMBL" id="SMC10003.1"/>
    </source>
</evidence>
<dbReference type="PANTHER" id="PTHR45663:SF11">
    <property type="entry name" value="GEO12009P1"/>
    <property type="match status" value="1"/>
</dbReference>
<keyword evidence="3" id="KW-0479">Metal-binding</keyword>
<dbReference type="STRING" id="1069081.SAMN05660197_1833"/>
<dbReference type="Pfam" id="PF21352">
    <property type="entry name" value="Zn_ribbon_Thio2"/>
    <property type="match status" value="1"/>
</dbReference>
<evidence type="ECO:0000256" key="1">
    <source>
        <dbReference type="ARBA" id="ARBA00008987"/>
    </source>
</evidence>
<sequence>MTINVVCPNCLAINRIPKKDHYNKAKCGKCGYNLLDTYPIELNPTNFETILTKNDIPVIVDFWAPWCGPCRMMAPNFEAAAREFPLKAWFAKLNTEEYPQLAAHYGIRGIPTMIAFLHGEELDRISGALSAPQIVQWVQRFI</sequence>
<feature type="domain" description="Thioredoxin" evidence="8">
    <location>
        <begin position="38"/>
        <end position="142"/>
    </location>
</feature>
<dbReference type="Gene3D" id="3.40.30.10">
    <property type="entry name" value="Glutaredoxin"/>
    <property type="match status" value="1"/>
</dbReference>
<name>A0A1W1WW83_9BACT</name>
<dbReference type="Gene3D" id="2.30.30.380">
    <property type="entry name" value="Zn-finger domain of Sec23/24"/>
    <property type="match status" value="1"/>
</dbReference>
<keyword evidence="4" id="KW-0249">Electron transport</keyword>
<comment type="similarity">
    <text evidence="1">Belongs to the thioredoxin family.</text>
</comment>
<dbReference type="GO" id="GO:0015035">
    <property type="term" value="F:protein-disulfide reductase activity"/>
    <property type="evidence" value="ECO:0007669"/>
    <property type="project" value="UniProtKB-UniRule"/>
</dbReference>
<evidence type="ECO:0000256" key="7">
    <source>
        <dbReference type="NCBIfam" id="TIGR01068"/>
    </source>
</evidence>
<dbReference type="SUPFAM" id="SSF52833">
    <property type="entry name" value="Thioredoxin-like"/>
    <property type="match status" value="1"/>
</dbReference>